<keyword evidence="3" id="KW-1185">Reference proteome</keyword>
<feature type="compositionally biased region" description="Low complexity" evidence="1">
    <location>
        <begin position="172"/>
        <end position="189"/>
    </location>
</feature>
<organism evidence="2 3">
    <name type="scientific">Gracilariopsis chorda</name>
    <dbReference type="NCBI Taxonomy" id="448386"/>
    <lineage>
        <taxon>Eukaryota</taxon>
        <taxon>Rhodophyta</taxon>
        <taxon>Florideophyceae</taxon>
        <taxon>Rhodymeniophycidae</taxon>
        <taxon>Gracilariales</taxon>
        <taxon>Gracilariaceae</taxon>
        <taxon>Gracilariopsis</taxon>
    </lineage>
</organism>
<name>A0A2V3IJK0_9FLOR</name>
<dbReference type="OrthoDB" id="10410918at2759"/>
<feature type="region of interest" description="Disordered" evidence="1">
    <location>
        <begin position="164"/>
        <end position="197"/>
    </location>
</feature>
<comment type="caution">
    <text evidence="2">The sequence shown here is derived from an EMBL/GenBank/DDBJ whole genome shotgun (WGS) entry which is preliminary data.</text>
</comment>
<dbReference type="Proteomes" id="UP000247409">
    <property type="component" value="Unassembled WGS sequence"/>
</dbReference>
<evidence type="ECO:0000256" key="1">
    <source>
        <dbReference type="SAM" id="MobiDB-lite"/>
    </source>
</evidence>
<feature type="region of interest" description="Disordered" evidence="1">
    <location>
        <begin position="643"/>
        <end position="666"/>
    </location>
</feature>
<evidence type="ECO:0000313" key="2">
    <source>
        <dbReference type="EMBL" id="PXF42257.1"/>
    </source>
</evidence>
<proteinExistence type="predicted"/>
<dbReference type="Gene3D" id="2.130.10.10">
    <property type="entry name" value="YVTN repeat-like/Quinoprotein amine dehydrogenase"/>
    <property type="match status" value="1"/>
</dbReference>
<feature type="compositionally biased region" description="Low complexity" evidence="1">
    <location>
        <begin position="1"/>
        <end position="34"/>
    </location>
</feature>
<evidence type="ECO:0000313" key="3">
    <source>
        <dbReference type="Proteomes" id="UP000247409"/>
    </source>
</evidence>
<feature type="region of interest" description="Disordered" evidence="1">
    <location>
        <begin position="1"/>
        <end position="37"/>
    </location>
</feature>
<dbReference type="AlphaFoldDB" id="A0A2V3IJK0"/>
<dbReference type="EMBL" id="NBIV01000169">
    <property type="protein sequence ID" value="PXF42257.1"/>
    <property type="molecule type" value="Genomic_DNA"/>
</dbReference>
<sequence length="666" mass="72552">MQPEAEPSSNPPASSQESAPPAFTAAPRPRYTTPSIDALTLPDTFDDFIRLGDAAPEPPPPFWSNLVRAATDTIETGLQRGTGVLNAANEVLPSLSAVFSDRTARSVNDDSTSQSATRFAPRFVQLRLLRAAPAAMLLVPSRAAVISDVVIAHLNSTRPNLFPLDIAPDEPPTTSSAASVTSPSSASPTLRSHGRPPTRVTAAAYMPRAARFFLGVSTNHVYSMSSDMGDRRQSRVLRSVPTSIAVSPDERLLYVGTSDGYMHIMEPGLNLRVTFLPPEIVSASLGSAFRHAPVSHVAAVQSGALVCYEEGAVCSINTNGDLLNSPFIAHARRTSSALSFFGVLVLTIGDASDPSMSLFEISTGRCLFRRMLAYTPTCLKRVSRSSNVTVIKGEVCPSEVTFIVGGDEAHVEVYKVAVLSPMKVEVNRVYTVNERIRGRDRHVVDMHYLPDDAVMLALLACGEVRRWHFTKSQANALSLIEEHSPTQPTFTEQNVVEATEQDFGLPDYGRHTSTNVLKAQTVLAAILDEEVVPEQIKDNLVTEFTKEQSSMVAKLVSSDTELRRARRRILARFSTGISADNELGSLTERTLARASKRMAAMEMEMVTRQHSATLRDIQRETVIKLKLMLKNVFSAPAIARSESQGLQQAKRDVEEINPNDGQIGWS</sequence>
<dbReference type="SUPFAM" id="SSF50978">
    <property type="entry name" value="WD40 repeat-like"/>
    <property type="match status" value="1"/>
</dbReference>
<dbReference type="InterPro" id="IPR015943">
    <property type="entry name" value="WD40/YVTN_repeat-like_dom_sf"/>
</dbReference>
<dbReference type="InterPro" id="IPR036322">
    <property type="entry name" value="WD40_repeat_dom_sf"/>
</dbReference>
<accession>A0A2V3IJK0</accession>
<reference evidence="2 3" key="1">
    <citation type="journal article" date="2018" name="Mol. Biol. Evol.">
        <title>Analysis of the draft genome of the red seaweed Gracilariopsis chorda provides insights into genome size evolution in Rhodophyta.</title>
        <authorList>
            <person name="Lee J."/>
            <person name="Yang E.C."/>
            <person name="Graf L."/>
            <person name="Yang J.H."/>
            <person name="Qiu H."/>
            <person name="Zel Zion U."/>
            <person name="Chan C.X."/>
            <person name="Stephens T.G."/>
            <person name="Weber A.P.M."/>
            <person name="Boo G.H."/>
            <person name="Boo S.M."/>
            <person name="Kim K.M."/>
            <person name="Shin Y."/>
            <person name="Jung M."/>
            <person name="Lee S.J."/>
            <person name="Yim H.S."/>
            <person name="Lee J.H."/>
            <person name="Bhattacharya D."/>
            <person name="Yoon H.S."/>
        </authorList>
    </citation>
    <scope>NUCLEOTIDE SEQUENCE [LARGE SCALE GENOMIC DNA]</scope>
    <source>
        <strain evidence="2 3">SKKU-2015</strain>
        <tissue evidence="2">Whole body</tissue>
    </source>
</reference>
<gene>
    <name evidence="2" type="ORF">BWQ96_07976</name>
</gene>
<protein>
    <submittedName>
        <fullName evidence="2">Uncharacterized protein</fullName>
    </submittedName>
</protein>